<gene>
    <name evidence="1" type="ORF">WS71_14705</name>
</gene>
<dbReference type="EMBL" id="CP013389">
    <property type="protein sequence ID" value="AOJ08672.1"/>
    <property type="molecule type" value="Genomic_DNA"/>
</dbReference>
<accession>A0A1B4FYD0</accession>
<dbReference type="Proteomes" id="UP000067711">
    <property type="component" value="Chromosome 1"/>
</dbReference>
<sequence length="206" mass="21204">MTIAICKYGKLAAGIVIAALLAFAFAKTYQHGYSVAAAHGDKALADYRASVEHASTSAASDAFGKYAADVTRASAVESGYLTVQTAVAQTATALKERIDHVAQPHRSTPATALQTASPVVGCVFSRGFVRVWNDAAGIADAGDSAVPTSTDTASAVVGPDADAAADSGVSQADVLDWVVDYATRARNTESKLKAVKAALPEQEDKQ</sequence>
<evidence type="ECO:0000313" key="2">
    <source>
        <dbReference type="Proteomes" id="UP000067711"/>
    </source>
</evidence>
<protein>
    <submittedName>
        <fullName evidence="1">Uncharacterized protein</fullName>
    </submittedName>
</protein>
<dbReference type="AlphaFoldDB" id="A0A1B4FYD0"/>
<dbReference type="RefSeq" id="WP_066484127.1">
    <property type="nucleotide sequence ID" value="NZ_CP013389.1"/>
</dbReference>
<organism evidence="1 2">
    <name type="scientific">Burkholderia mayonis</name>
    <dbReference type="NCBI Taxonomy" id="1385591"/>
    <lineage>
        <taxon>Bacteria</taxon>
        <taxon>Pseudomonadati</taxon>
        <taxon>Pseudomonadota</taxon>
        <taxon>Betaproteobacteria</taxon>
        <taxon>Burkholderiales</taxon>
        <taxon>Burkholderiaceae</taxon>
        <taxon>Burkholderia</taxon>
        <taxon>pseudomallei group</taxon>
    </lineage>
</organism>
<reference evidence="1 2" key="1">
    <citation type="submission" date="2015-12" db="EMBL/GenBank/DDBJ databases">
        <title>Diversity of Burkholderia near neighbor genomes.</title>
        <authorList>
            <person name="Sahl J."/>
            <person name="Wagner D."/>
            <person name="Keim P."/>
        </authorList>
    </citation>
    <scope>NUCLEOTIDE SEQUENCE [LARGE SCALE GENOMIC DNA]</scope>
    <source>
        <strain evidence="1 2">BDU8</strain>
    </source>
</reference>
<name>A0A1B4FYD0_9BURK</name>
<evidence type="ECO:0000313" key="1">
    <source>
        <dbReference type="EMBL" id="AOJ08672.1"/>
    </source>
</evidence>
<proteinExistence type="predicted"/>